<dbReference type="InterPro" id="IPR005121">
    <property type="entry name" value="Fdx_antiC-bd"/>
</dbReference>
<dbReference type="Gene3D" id="3.30.56.10">
    <property type="match status" value="2"/>
</dbReference>
<dbReference type="InterPro" id="IPR036690">
    <property type="entry name" value="Fdx_antiC-bd_sf"/>
</dbReference>
<evidence type="ECO:0000256" key="3">
    <source>
        <dbReference type="ARBA" id="ARBA00011209"/>
    </source>
</evidence>
<feature type="binding site" evidence="15">
    <location>
        <position position="472"/>
    </location>
    <ligand>
        <name>Mg(2+)</name>
        <dbReference type="ChEBI" id="CHEBI:18420"/>
        <note>shared with alpha subunit</note>
    </ligand>
</feature>
<protein>
    <recommendedName>
        <fullName evidence="15">Phenylalanine--tRNA ligase beta subunit</fullName>
        <ecNumber evidence="15">6.1.1.20</ecNumber>
    </recommendedName>
    <alternativeName>
        <fullName evidence="15">Phenylalanyl-tRNA synthetase beta subunit</fullName>
        <shortName evidence="15">PheRS</shortName>
    </alternativeName>
</protein>
<evidence type="ECO:0000313" key="21">
    <source>
        <dbReference type="Proteomes" id="UP001333102"/>
    </source>
</evidence>
<dbReference type="HAMAP" id="MF_00283">
    <property type="entry name" value="Phe_tRNA_synth_beta1"/>
    <property type="match status" value="1"/>
</dbReference>
<feature type="binding site" evidence="15">
    <location>
        <position position="468"/>
    </location>
    <ligand>
        <name>Mg(2+)</name>
        <dbReference type="ChEBI" id="CHEBI:18420"/>
        <note>shared with alpha subunit</note>
    </ligand>
</feature>
<dbReference type="EC" id="6.1.1.20" evidence="15"/>
<evidence type="ECO:0000256" key="8">
    <source>
        <dbReference type="ARBA" id="ARBA00022741"/>
    </source>
</evidence>
<comment type="subunit">
    <text evidence="3 15">Tetramer of two alpha and two beta subunits.</text>
</comment>
<evidence type="ECO:0000259" key="17">
    <source>
        <dbReference type="PROSITE" id="PS50886"/>
    </source>
</evidence>
<dbReference type="InterPro" id="IPR004532">
    <property type="entry name" value="Phe-tRNA-ligase_IIc_bsu_bact"/>
</dbReference>
<evidence type="ECO:0000259" key="19">
    <source>
        <dbReference type="PROSITE" id="PS51483"/>
    </source>
</evidence>
<feature type="binding site" evidence="15">
    <location>
        <position position="471"/>
    </location>
    <ligand>
        <name>Mg(2+)</name>
        <dbReference type="ChEBI" id="CHEBI:18420"/>
        <note>shared with alpha subunit</note>
    </ligand>
</feature>
<evidence type="ECO:0000256" key="11">
    <source>
        <dbReference type="ARBA" id="ARBA00022884"/>
    </source>
</evidence>
<evidence type="ECO:0000256" key="12">
    <source>
        <dbReference type="ARBA" id="ARBA00022917"/>
    </source>
</evidence>
<sequence>MRLPLSWLRDLVETELDASPLADRLVAAGIPVEGIERAGHELAGLVCGVIEAVERHPHSTHLLVARVDVGGRSLQVLTGAPNTRPGLRVAVAPAGVYVAGLKRVVQAQEMGGMRSEAVLLSQKEAGVGEDESGLWELPPEALAGASLAEALGLDDEVLEVEAYPNRPDWMGVVGLAREVAAVLGRPLRLPAVDYPAGPERADELCDVEIASFDDCPRYVARIIHDVPQGPVPWWIARRLYLAGMRTISPVVDVTNYVMLEAGQPLHAFDLERLAGRRIVVRRARDGERITTLDGQERTLDASMLVIADAERPQALAGLMGGAASEVSPTTRVVLLESATFHGALIRRTSRRLGLRTEASARFERGLPPSLAEWGSRRACHLLASLGARVAAGSVDRRREDDEAPVSISLRPERVNRVLGTQLTEAAIAEPLVRLGMEVQFEDDPGEGRARRLQVRVPAWRRDLQEEDDLAEEVARLYGYDRIPTTLPASMAAGRIPPEVDWAWQVRHALTAAGLDEVITYSFFSPAELEPLGLPADHEWMRAVAIANPLAEESSHLRTTLVSGLLRVARLNASRRQGIVRIFEVGRVFRPRGEARDGRAATGAGQAEASPPAHLPAEVRALEGLRPEERLLAGIAMMLVPAAAPRQWYEGVRAYDFYDLKGVLEAAADRLGIALEWQPTELEGLHPGRAARIWATADGRRVVAGWAGELHPEAAERLDLPGRLYLAELDLDALRPMRREVTARTPGRFPAVQRDLALLVPLDMPASRVLDLVRSHAGSLAEEVRLFDAYVGPHVPEGTRSLGITVVYRAPDRTLSDEEVDAARQALLQRLEAEGIRLR</sequence>
<keyword evidence="10 15" id="KW-0460">Magnesium</keyword>
<dbReference type="SUPFAM" id="SSF55681">
    <property type="entry name" value="Class II aaRS and biotin synthetases"/>
    <property type="match status" value="1"/>
</dbReference>
<feature type="domain" description="B5" evidence="19">
    <location>
        <begin position="402"/>
        <end position="484"/>
    </location>
</feature>
<dbReference type="Gene3D" id="3.30.70.380">
    <property type="entry name" value="Ferrodoxin-fold anticodon-binding domain"/>
    <property type="match status" value="1"/>
</dbReference>
<dbReference type="InterPro" id="IPR005147">
    <property type="entry name" value="tRNA_synthase_B5-dom"/>
</dbReference>
<gene>
    <name evidence="15 20" type="primary">pheT</name>
    <name evidence="20" type="ORF">VLY81_05830</name>
</gene>
<evidence type="ECO:0000256" key="13">
    <source>
        <dbReference type="ARBA" id="ARBA00023146"/>
    </source>
</evidence>
<keyword evidence="4 15" id="KW-0963">Cytoplasm</keyword>
<evidence type="ECO:0000313" key="20">
    <source>
        <dbReference type="EMBL" id="WRP15678.1"/>
    </source>
</evidence>
<dbReference type="Pfam" id="PF17759">
    <property type="entry name" value="tRNA_synthFbeta"/>
    <property type="match status" value="1"/>
</dbReference>
<proteinExistence type="inferred from homology"/>
<dbReference type="InterPro" id="IPR041616">
    <property type="entry name" value="PheRS_beta_core"/>
</dbReference>
<evidence type="ECO:0000256" key="14">
    <source>
        <dbReference type="ARBA" id="ARBA00049255"/>
    </source>
</evidence>
<keyword evidence="13 15" id="KW-0030">Aminoacyl-tRNA synthetase</keyword>
<keyword evidence="12 15" id="KW-0648">Protein biosynthesis</keyword>
<evidence type="ECO:0000256" key="2">
    <source>
        <dbReference type="ARBA" id="ARBA00008653"/>
    </source>
</evidence>
<dbReference type="CDD" id="cd02796">
    <property type="entry name" value="tRNA_bind_bactPheRS"/>
    <property type="match status" value="1"/>
</dbReference>
<dbReference type="InterPro" id="IPR033714">
    <property type="entry name" value="tRNA_bind_bactPheRS"/>
</dbReference>
<dbReference type="SUPFAM" id="SSF54991">
    <property type="entry name" value="Anticodon-binding domain of PheRS"/>
    <property type="match status" value="1"/>
</dbReference>
<dbReference type="Pfam" id="PF01588">
    <property type="entry name" value="tRNA_bind"/>
    <property type="match status" value="1"/>
</dbReference>
<keyword evidence="5 16" id="KW-0820">tRNA-binding</keyword>
<comment type="similarity">
    <text evidence="2 15">Belongs to the phenylalanyl-tRNA synthetase beta subunit family. Type 1 subfamily.</text>
</comment>
<dbReference type="Gene3D" id="3.30.930.10">
    <property type="entry name" value="Bira Bifunctional Protein, Domain 2"/>
    <property type="match status" value="1"/>
</dbReference>
<dbReference type="PANTHER" id="PTHR10947">
    <property type="entry name" value="PHENYLALANYL-TRNA SYNTHETASE BETA CHAIN AND LEUCINE-RICH REPEAT-CONTAINING PROTEIN 47"/>
    <property type="match status" value="1"/>
</dbReference>
<dbReference type="PROSITE" id="PS51483">
    <property type="entry name" value="B5"/>
    <property type="match status" value="1"/>
</dbReference>
<evidence type="ECO:0000256" key="16">
    <source>
        <dbReference type="PROSITE-ProRule" id="PRU00209"/>
    </source>
</evidence>
<dbReference type="SUPFAM" id="SSF46955">
    <property type="entry name" value="Putative DNA-binding domain"/>
    <property type="match status" value="1"/>
</dbReference>
<name>A0ABZ1BSZ3_9FIRM</name>
<keyword evidence="11 16" id="KW-0694">RNA-binding</keyword>
<dbReference type="GO" id="GO:0004826">
    <property type="term" value="F:phenylalanine-tRNA ligase activity"/>
    <property type="evidence" value="ECO:0007669"/>
    <property type="project" value="UniProtKB-EC"/>
</dbReference>
<dbReference type="SUPFAM" id="SSF56037">
    <property type="entry name" value="PheT/TilS domain"/>
    <property type="match status" value="1"/>
</dbReference>
<evidence type="ECO:0000256" key="4">
    <source>
        <dbReference type="ARBA" id="ARBA00022490"/>
    </source>
</evidence>
<dbReference type="Pfam" id="PF03483">
    <property type="entry name" value="B3_4"/>
    <property type="match status" value="1"/>
</dbReference>
<reference evidence="21" key="1">
    <citation type="submission" date="2023-12" db="EMBL/GenBank/DDBJ databases">
        <title>Novel isolates from deep terrestrial aquifers shed light on the physiology and ecology of the class Limnochordia.</title>
        <authorList>
            <person name="Karnachuk O.V."/>
            <person name="Lukina A.P."/>
            <person name="Avakyan M.R."/>
            <person name="Kadnikov V."/>
            <person name="Begmatov S."/>
            <person name="Beletsky A.V."/>
            <person name="Mardanov A.V."/>
            <person name="Ravin N.V."/>
        </authorList>
    </citation>
    <scope>NUCLEOTIDE SEQUENCE [LARGE SCALE GENOMIC DNA]</scope>
    <source>
        <strain evidence="21">LN</strain>
    </source>
</reference>
<evidence type="ECO:0000256" key="5">
    <source>
        <dbReference type="ARBA" id="ARBA00022555"/>
    </source>
</evidence>
<dbReference type="SMART" id="SM00874">
    <property type="entry name" value="B5"/>
    <property type="match status" value="1"/>
</dbReference>
<comment type="catalytic activity">
    <reaction evidence="14 15">
        <text>tRNA(Phe) + L-phenylalanine + ATP = L-phenylalanyl-tRNA(Phe) + AMP + diphosphate + H(+)</text>
        <dbReference type="Rhea" id="RHEA:19413"/>
        <dbReference type="Rhea" id="RHEA-COMP:9668"/>
        <dbReference type="Rhea" id="RHEA-COMP:9699"/>
        <dbReference type="ChEBI" id="CHEBI:15378"/>
        <dbReference type="ChEBI" id="CHEBI:30616"/>
        <dbReference type="ChEBI" id="CHEBI:33019"/>
        <dbReference type="ChEBI" id="CHEBI:58095"/>
        <dbReference type="ChEBI" id="CHEBI:78442"/>
        <dbReference type="ChEBI" id="CHEBI:78531"/>
        <dbReference type="ChEBI" id="CHEBI:456215"/>
        <dbReference type="EC" id="6.1.1.20"/>
    </reaction>
</comment>
<dbReference type="PROSITE" id="PS51447">
    <property type="entry name" value="FDX_ACB"/>
    <property type="match status" value="1"/>
</dbReference>
<keyword evidence="9 15" id="KW-0067">ATP-binding</keyword>
<evidence type="ECO:0000256" key="7">
    <source>
        <dbReference type="ARBA" id="ARBA00022723"/>
    </source>
</evidence>
<evidence type="ECO:0000256" key="1">
    <source>
        <dbReference type="ARBA" id="ARBA00004496"/>
    </source>
</evidence>
<keyword evidence="6 15" id="KW-0436">Ligase</keyword>
<dbReference type="InterPro" id="IPR012340">
    <property type="entry name" value="NA-bd_OB-fold"/>
</dbReference>
<evidence type="ECO:0000256" key="15">
    <source>
        <dbReference type="HAMAP-Rule" id="MF_00283"/>
    </source>
</evidence>
<comment type="cofactor">
    <cofactor evidence="15">
        <name>Mg(2+)</name>
        <dbReference type="ChEBI" id="CHEBI:18420"/>
    </cofactor>
    <text evidence="15">Binds 2 magnesium ions per tetramer.</text>
</comment>
<dbReference type="InterPro" id="IPR009061">
    <property type="entry name" value="DNA-bd_dom_put_sf"/>
</dbReference>
<dbReference type="Pfam" id="PF03147">
    <property type="entry name" value="FDX-ACB"/>
    <property type="match status" value="1"/>
</dbReference>
<dbReference type="PROSITE" id="PS50886">
    <property type="entry name" value="TRBD"/>
    <property type="match status" value="1"/>
</dbReference>
<evidence type="ECO:0000259" key="18">
    <source>
        <dbReference type="PROSITE" id="PS51447"/>
    </source>
</evidence>
<feature type="binding site" evidence="15">
    <location>
        <position position="462"/>
    </location>
    <ligand>
        <name>Mg(2+)</name>
        <dbReference type="ChEBI" id="CHEBI:18420"/>
        <note>shared with alpha subunit</note>
    </ligand>
</feature>
<dbReference type="Gene3D" id="3.50.40.10">
    <property type="entry name" value="Phenylalanyl-trna Synthetase, Chain B, domain 3"/>
    <property type="match status" value="1"/>
</dbReference>
<dbReference type="Proteomes" id="UP001333102">
    <property type="component" value="Chromosome"/>
</dbReference>
<dbReference type="EMBL" id="CP141614">
    <property type="protein sequence ID" value="WRP15678.1"/>
    <property type="molecule type" value="Genomic_DNA"/>
</dbReference>
<dbReference type="CDD" id="cd00769">
    <property type="entry name" value="PheRS_beta_core"/>
    <property type="match status" value="1"/>
</dbReference>
<dbReference type="SMART" id="SM00873">
    <property type="entry name" value="B3_4"/>
    <property type="match status" value="1"/>
</dbReference>
<dbReference type="InterPro" id="IPR005146">
    <property type="entry name" value="B3/B4_tRNA-bd"/>
</dbReference>
<dbReference type="PANTHER" id="PTHR10947:SF0">
    <property type="entry name" value="PHENYLALANINE--TRNA LIGASE BETA SUBUNIT"/>
    <property type="match status" value="1"/>
</dbReference>
<dbReference type="NCBIfam" id="TIGR00472">
    <property type="entry name" value="pheT_bact"/>
    <property type="match status" value="1"/>
</dbReference>
<dbReference type="InterPro" id="IPR045060">
    <property type="entry name" value="Phe-tRNA-ligase_IIc_bsu"/>
</dbReference>
<keyword evidence="8 15" id="KW-0547">Nucleotide-binding</keyword>
<evidence type="ECO:0000256" key="9">
    <source>
        <dbReference type="ARBA" id="ARBA00022840"/>
    </source>
</evidence>
<dbReference type="Pfam" id="PF03484">
    <property type="entry name" value="B5"/>
    <property type="match status" value="1"/>
</dbReference>
<keyword evidence="21" id="KW-1185">Reference proteome</keyword>
<evidence type="ECO:0000256" key="6">
    <source>
        <dbReference type="ARBA" id="ARBA00022598"/>
    </source>
</evidence>
<dbReference type="SMART" id="SM00896">
    <property type="entry name" value="FDX-ACB"/>
    <property type="match status" value="1"/>
</dbReference>
<dbReference type="InterPro" id="IPR020825">
    <property type="entry name" value="Phe-tRNA_synthase-like_B3/B4"/>
</dbReference>
<dbReference type="InterPro" id="IPR002547">
    <property type="entry name" value="tRNA-bd_dom"/>
</dbReference>
<evidence type="ECO:0000256" key="10">
    <source>
        <dbReference type="ARBA" id="ARBA00022842"/>
    </source>
</evidence>
<comment type="subcellular location">
    <subcellularLocation>
        <location evidence="1 15">Cytoplasm</location>
    </subcellularLocation>
</comment>
<feature type="domain" description="FDX-ACB" evidence="18">
    <location>
        <begin position="746"/>
        <end position="838"/>
    </location>
</feature>
<feature type="domain" description="TRNA-binding" evidence="17">
    <location>
        <begin position="39"/>
        <end position="148"/>
    </location>
</feature>
<keyword evidence="7 15" id="KW-0479">Metal-binding</keyword>
<dbReference type="InterPro" id="IPR045864">
    <property type="entry name" value="aa-tRNA-synth_II/BPL/LPL"/>
</dbReference>
<dbReference type="RefSeq" id="WP_324670084.1">
    <property type="nucleotide sequence ID" value="NZ_CP141614.1"/>
</dbReference>
<dbReference type="SUPFAM" id="SSF50249">
    <property type="entry name" value="Nucleic acid-binding proteins"/>
    <property type="match status" value="1"/>
</dbReference>
<dbReference type="Gene3D" id="2.40.50.140">
    <property type="entry name" value="Nucleic acid-binding proteins"/>
    <property type="match status" value="1"/>
</dbReference>
<organism evidence="20 21">
    <name type="scientific">Geochorda subterranea</name>
    <dbReference type="NCBI Taxonomy" id="3109564"/>
    <lineage>
        <taxon>Bacteria</taxon>
        <taxon>Bacillati</taxon>
        <taxon>Bacillota</taxon>
        <taxon>Limnochordia</taxon>
        <taxon>Limnochordales</taxon>
        <taxon>Geochordaceae</taxon>
        <taxon>Geochorda</taxon>
    </lineage>
</organism>
<accession>A0ABZ1BSZ3</accession>